<dbReference type="GeneTree" id="ENSGT00950000183192"/>
<dbReference type="GO" id="GO:0006886">
    <property type="term" value="P:intracellular protein transport"/>
    <property type="evidence" value="ECO:0007669"/>
    <property type="project" value="InterPro"/>
</dbReference>
<dbReference type="Pfam" id="PF12352">
    <property type="entry name" value="V-SNARE_C"/>
    <property type="match status" value="1"/>
</dbReference>
<dbReference type="GO" id="GO:0031902">
    <property type="term" value="C:late endosome membrane"/>
    <property type="evidence" value="ECO:0007669"/>
    <property type="project" value="TreeGrafter"/>
</dbReference>
<dbReference type="GO" id="GO:0006891">
    <property type="term" value="P:intra-Golgi vesicle-mediated transport"/>
    <property type="evidence" value="ECO:0007669"/>
    <property type="project" value="TreeGrafter"/>
</dbReference>
<dbReference type="GO" id="GO:1903076">
    <property type="term" value="P:regulation of protein localization to plasma membrane"/>
    <property type="evidence" value="ECO:0007669"/>
    <property type="project" value="TreeGrafter"/>
</dbReference>
<keyword evidence="4 9" id="KW-0812">Transmembrane</keyword>
<evidence type="ECO:0000259" key="10">
    <source>
        <dbReference type="SMART" id="SM00397"/>
    </source>
</evidence>
<dbReference type="SUPFAM" id="SSF47661">
    <property type="entry name" value="t-snare proteins"/>
    <property type="match status" value="1"/>
</dbReference>
<evidence type="ECO:0000256" key="4">
    <source>
        <dbReference type="ARBA" id="ARBA00022692"/>
    </source>
</evidence>
<dbReference type="SMART" id="SM00397">
    <property type="entry name" value="t_SNARE"/>
    <property type="match status" value="1"/>
</dbReference>
<dbReference type="AlphaFoldDB" id="S4REN5"/>
<dbReference type="GO" id="GO:0006896">
    <property type="term" value="P:Golgi to vacuole transport"/>
    <property type="evidence" value="ECO:0007669"/>
    <property type="project" value="TreeGrafter"/>
</dbReference>
<dbReference type="InterPro" id="IPR038407">
    <property type="entry name" value="v-SNARE_N_sf"/>
</dbReference>
<evidence type="ECO:0000256" key="8">
    <source>
        <dbReference type="ARBA" id="ARBA00023136"/>
    </source>
</evidence>
<evidence type="ECO:0000256" key="5">
    <source>
        <dbReference type="ARBA" id="ARBA00022927"/>
    </source>
</evidence>
<evidence type="ECO:0000256" key="7">
    <source>
        <dbReference type="ARBA" id="ARBA00023054"/>
    </source>
</evidence>
<dbReference type="InterPro" id="IPR007705">
    <property type="entry name" value="Vesicle_trsprt_v-SNARE_N"/>
</dbReference>
<dbReference type="GO" id="GO:0000149">
    <property type="term" value="F:SNARE binding"/>
    <property type="evidence" value="ECO:0007669"/>
    <property type="project" value="TreeGrafter"/>
</dbReference>
<keyword evidence="5" id="KW-0653">Protein transport</keyword>
<evidence type="ECO:0000256" key="3">
    <source>
        <dbReference type="ARBA" id="ARBA00022448"/>
    </source>
</evidence>
<dbReference type="FunFam" id="1.20.5.110:FF:000002">
    <property type="entry name" value="Vesicle transport through interaction with t-SNAREsB"/>
    <property type="match status" value="1"/>
</dbReference>
<dbReference type="GO" id="GO:0042147">
    <property type="term" value="P:retrograde transport, endosome to Golgi"/>
    <property type="evidence" value="ECO:0007669"/>
    <property type="project" value="TreeGrafter"/>
</dbReference>
<dbReference type="GO" id="GO:0005484">
    <property type="term" value="F:SNAP receptor activity"/>
    <property type="evidence" value="ECO:0007669"/>
    <property type="project" value="TreeGrafter"/>
</dbReference>
<dbReference type="GO" id="GO:0012507">
    <property type="term" value="C:ER to Golgi transport vesicle membrane"/>
    <property type="evidence" value="ECO:0007669"/>
    <property type="project" value="TreeGrafter"/>
</dbReference>
<feature type="transmembrane region" description="Helical" evidence="9">
    <location>
        <begin position="207"/>
        <end position="226"/>
    </location>
</feature>
<evidence type="ECO:0000256" key="2">
    <source>
        <dbReference type="ARBA" id="ARBA00006108"/>
    </source>
</evidence>
<comment type="similarity">
    <text evidence="2">Belongs to the VTI1 family.</text>
</comment>
<dbReference type="STRING" id="7757.ENSPMAP00000003667"/>
<feature type="domain" description="T-SNARE coiled-coil homology" evidence="10">
    <location>
        <begin position="131"/>
        <end position="198"/>
    </location>
</feature>
<evidence type="ECO:0000313" key="11">
    <source>
        <dbReference type="Ensembl" id="ENSPMAP00000003667.1"/>
    </source>
</evidence>
<evidence type="ECO:0000256" key="9">
    <source>
        <dbReference type="SAM" id="Phobius"/>
    </source>
</evidence>
<sequence>RHRPAMSCENFETLQEEYLSIYQSLKAKLDSTLPRCHGEEKKRVTREIERSSEEAYLLLQEMEEELKGAPAPFRMQMVSRMRDYRRDLERITRETRRATDPALSARSDLLSGGLFAAQNKESAQVASDRARLLQGTESLGRASASVERSHRVAVETEQIGNEIIDELGTQREQLDRTRDRLTNTGQNLSKSRKILTTMSRKLVTNKLLLGFIIILELGILGAAVYLKFFKNH</sequence>
<accession>S4REN5</accession>
<dbReference type="GO" id="GO:0005794">
    <property type="term" value="C:Golgi apparatus"/>
    <property type="evidence" value="ECO:0007669"/>
    <property type="project" value="TreeGrafter"/>
</dbReference>
<dbReference type="InterPro" id="IPR000727">
    <property type="entry name" value="T_SNARE_dom"/>
</dbReference>
<dbReference type="GO" id="GO:0005829">
    <property type="term" value="C:cytosol"/>
    <property type="evidence" value="ECO:0007669"/>
    <property type="project" value="GOC"/>
</dbReference>
<dbReference type="GO" id="GO:0005789">
    <property type="term" value="C:endoplasmic reticulum membrane"/>
    <property type="evidence" value="ECO:0007669"/>
    <property type="project" value="TreeGrafter"/>
</dbReference>
<evidence type="ECO:0000256" key="6">
    <source>
        <dbReference type="ARBA" id="ARBA00022989"/>
    </source>
</evidence>
<dbReference type="Gene3D" id="1.20.5.110">
    <property type="match status" value="1"/>
</dbReference>
<name>S4REN5_PETMA</name>
<keyword evidence="6 9" id="KW-1133">Transmembrane helix</keyword>
<keyword evidence="3" id="KW-0813">Transport</keyword>
<dbReference type="Pfam" id="PF05008">
    <property type="entry name" value="V-SNARE"/>
    <property type="match status" value="1"/>
</dbReference>
<dbReference type="CDD" id="cd15890">
    <property type="entry name" value="SNARE_Vti1b"/>
    <property type="match status" value="1"/>
</dbReference>
<reference evidence="11" key="2">
    <citation type="submission" date="2025-09" db="UniProtKB">
        <authorList>
            <consortium name="Ensembl"/>
        </authorList>
    </citation>
    <scope>IDENTIFICATION</scope>
</reference>
<dbReference type="PANTHER" id="PTHR21230:SF89">
    <property type="entry name" value="VESICLE TRANSPORT THROUGH INTERACTION WITH T-SNARES HOMOLOG 1B"/>
    <property type="match status" value="1"/>
</dbReference>
<keyword evidence="8 9" id="KW-0472">Membrane</keyword>
<dbReference type="HOGENOM" id="CLU_075474_2_0_1"/>
<dbReference type="GO" id="GO:0016236">
    <property type="term" value="P:macroautophagy"/>
    <property type="evidence" value="ECO:0007669"/>
    <property type="project" value="TreeGrafter"/>
</dbReference>
<dbReference type="Gene3D" id="1.20.58.400">
    <property type="entry name" value="t-snare proteins"/>
    <property type="match status" value="1"/>
</dbReference>
<dbReference type="SUPFAM" id="SSF58038">
    <property type="entry name" value="SNARE fusion complex"/>
    <property type="match status" value="1"/>
</dbReference>
<evidence type="ECO:0000256" key="1">
    <source>
        <dbReference type="ARBA" id="ARBA00004211"/>
    </source>
</evidence>
<dbReference type="GO" id="GO:0048280">
    <property type="term" value="P:vesicle fusion with Golgi apparatus"/>
    <property type="evidence" value="ECO:0007669"/>
    <property type="project" value="TreeGrafter"/>
</dbReference>
<proteinExistence type="inferred from homology"/>
<dbReference type="GO" id="GO:0031201">
    <property type="term" value="C:SNARE complex"/>
    <property type="evidence" value="ECO:0007669"/>
    <property type="project" value="TreeGrafter"/>
</dbReference>
<dbReference type="PANTHER" id="PTHR21230">
    <property type="entry name" value="VESICLE TRANSPORT V-SNARE PROTEIN VTI1-RELATED"/>
    <property type="match status" value="1"/>
</dbReference>
<dbReference type="InterPro" id="IPR010989">
    <property type="entry name" value="SNARE"/>
</dbReference>
<protein>
    <submittedName>
        <fullName evidence="11">Vesicle transport through interaction with t-SNAREs 1B</fullName>
    </submittedName>
</protein>
<organism evidence="11">
    <name type="scientific">Petromyzon marinus</name>
    <name type="common">Sea lamprey</name>
    <dbReference type="NCBI Taxonomy" id="7757"/>
    <lineage>
        <taxon>Eukaryota</taxon>
        <taxon>Metazoa</taxon>
        <taxon>Chordata</taxon>
        <taxon>Craniata</taxon>
        <taxon>Vertebrata</taxon>
        <taxon>Cyclostomata</taxon>
        <taxon>Hyperoartia</taxon>
        <taxon>Petromyzontiformes</taxon>
        <taxon>Petromyzontidae</taxon>
        <taxon>Petromyzon</taxon>
    </lineage>
</organism>
<dbReference type="OMA" id="YRRVMTN"/>
<comment type="subcellular location">
    <subcellularLocation>
        <location evidence="1">Membrane</location>
        <topology evidence="1">Single-pass type IV membrane protein</topology>
    </subcellularLocation>
</comment>
<keyword evidence="7" id="KW-0175">Coiled coil</keyword>
<dbReference type="Ensembl" id="ENSPMAT00000003683.1">
    <property type="protein sequence ID" value="ENSPMAP00000003667.1"/>
    <property type="gene ID" value="ENSPMAG00000003359.1"/>
</dbReference>
<reference evidence="11" key="1">
    <citation type="submission" date="2025-08" db="UniProtKB">
        <authorList>
            <consortium name="Ensembl"/>
        </authorList>
    </citation>
    <scope>IDENTIFICATION</scope>
</reference>